<dbReference type="EMBL" id="LOMO01000065">
    <property type="protein sequence ID" value="KXY41445.1"/>
    <property type="molecule type" value="Genomic_DNA"/>
</dbReference>
<organism evidence="2 3">
    <name type="scientific">Bacillus cereus</name>
    <dbReference type="NCBI Taxonomy" id="1396"/>
    <lineage>
        <taxon>Bacteria</taxon>
        <taxon>Bacillati</taxon>
        <taxon>Bacillota</taxon>
        <taxon>Bacilli</taxon>
        <taxon>Bacillales</taxon>
        <taxon>Bacillaceae</taxon>
        <taxon>Bacillus</taxon>
        <taxon>Bacillus cereus group</taxon>
    </lineage>
</organism>
<comment type="caution">
    <text evidence="2">The sequence shown here is derived from an EMBL/GenBank/DDBJ whole genome shotgun (WGS) entry which is preliminary data.</text>
</comment>
<feature type="chain" id="PRO_5040728284" description="DUF5626 domain-containing protein" evidence="1">
    <location>
        <begin position="27"/>
        <end position="189"/>
    </location>
</feature>
<name>A0A9X0SNR4_BACCE</name>
<evidence type="ECO:0000256" key="1">
    <source>
        <dbReference type="SAM" id="SignalP"/>
    </source>
</evidence>
<evidence type="ECO:0008006" key="4">
    <source>
        <dbReference type="Google" id="ProtNLM"/>
    </source>
</evidence>
<gene>
    <name evidence="2" type="ORF">AT268_14435</name>
</gene>
<dbReference type="Proteomes" id="UP000075476">
    <property type="component" value="Unassembled WGS sequence"/>
</dbReference>
<evidence type="ECO:0000313" key="3">
    <source>
        <dbReference type="Proteomes" id="UP000075476"/>
    </source>
</evidence>
<sequence>MKKILFFILTIVMISTFSLPNKYVQAAEISKQPSLDTYLTPEIEKEINNNMQPATKENPISSYTASNGLKVVDTVKTEPAFSDSFSSTSYVTHSKTFYASGLSIATYKGKWLCTFWRDGSVTIKNWDYFLVGINDGSYSNKSTSILSSGKPAKARGYVTLQSGFFTGDTIWNISISNGSSVSSSITKTR</sequence>
<keyword evidence="1" id="KW-0732">Signal</keyword>
<dbReference type="RefSeq" id="WP_000721788.1">
    <property type="nucleotide sequence ID" value="NZ_LOMO01000065.1"/>
</dbReference>
<accession>A0A9X0SNR4</accession>
<protein>
    <recommendedName>
        <fullName evidence="4">DUF5626 domain-containing protein</fullName>
    </recommendedName>
</protein>
<feature type="signal peptide" evidence="1">
    <location>
        <begin position="1"/>
        <end position="26"/>
    </location>
</feature>
<reference evidence="2 3" key="1">
    <citation type="submission" date="2015-12" db="EMBL/GenBank/DDBJ databases">
        <title>Bacillus cereus Group isolate.</title>
        <authorList>
            <person name="Kovac J."/>
        </authorList>
    </citation>
    <scope>NUCLEOTIDE SEQUENCE [LARGE SCALE GENOMIC DNA]</scope>
    <source>
        <strain evidence="2 3">FSL K6-0073</strain>
    </source>
</reference>
<proteinExistence type="predicted"/>
<dbReference type="AlphaFoldDB" id="A0A9X0SNR4"/>
<evidence type="ECO:0000313" key="2">
    <source>
        <dbReference type="EMBL" id="KXY41445.1"/>
    </source>
</evidence>